<feature type="transmembrane region" description="Helical" evidence="1">
    <location>
        <begin position="7"/>
        <end position="28"/>
    </location>
</feature>
<organism evidence="2 3">
    <name type="scientific">Pseudochryseolinea flava</name>
    <dbReference type="NCBI Taxonomy" id="2059302"/>
    <lineage>
        <taxon>Bacteria</taxon>
        <taxon>Pseudomonadati</taxon>
        <taxon>Bacteroidota</taxon>
        <taxon>Cytophagia</taxon>
        <taxon>Cytophagales</taxon>
        <taxon>Fulvivirgaceae</taxon>
        <taxon>Pseudochryseolinea</taxon>
    </lineage>
</organism>
<feature type="transmembrane region" description="Helical" evidence="1">
    <location>
        <begin position="71"/>
        <end position="92"/>
    </location>
</feature>
<dbReference type="Proteomes" id="UP000251889">
    <property type="component" value="Unassembled WGS sequence"/>
</dbReference>
<protein>
    <submittedName>
        <fullName evidence="2">Exosortase F system-associated protein</fullName>
    </submittedName>
</protein>
<evidence type="ECO:0000313" key="2">
    <source>
        <dbReference type="EMBL" id="RAW01283.1"/>
    </source>
</evidence>
<keyword evidence="1" id="KW-1133">Transmembrane helix</keyword>
<sequence length="134" mass="15188">MNPTKSLRVFIGILCVAGLCCTFLFQHAAFLKIAGGGSDVRIFLANKAIRYILNDLLMIGLIYALFVKRNFVIFAFYVQVIGVVLFLLPYFILKLNFPTYNGPLVSYLHRLIVNPLLMLILIPAFFIQERQAAK</sequence>
<keyword evidence="1" id="KW-0472">Membrane</keyword>
<dbReference type="OrthoDB" id="982493at2"/>
<name>A0A364Y2Z8_9BACT</name>
<dbReference type="NCBIfam" id="TIGR04127">
    <property type="entry name" value="flavo_near_exo"/>
    <property type="match status" value="1"/>
</dbReference>
<dbReference type="AlphaFoldDB" id="A0A364Y2Z8"/>
<gene>
    <name evidence="2" type="ORF">DQQ10_10255</name>
</gene>
<feature type="transmembrane region" description="Helical" evidence="1">
    <location>
        <begin position="107"/>
        <end position="127"/>
    </location>
</feature>
<evidence type="ECO:0000313" key="3">
    <source>
        <dbReference type="Proteomes" id="UP000251889"/>
    </source>
</evidence>
<comment type="caution">
    <text evidence="2">The sequence shown here is derived from an EMBL/GenBank/DDBJ whole genome shotgun (WGS) entry which is preliminary data.</text>
</comment>
<proteinExistence type="predicted"/>
<accession>A0A364Y2Z8</accession>
<keyword evidence="1" id="KW-0812">Transmembrane</keyword>
<feature type="transmembrane region" description="Helical" evidence="1">
    <location>
        <begin position="48"/>
        <end position="66"/>
    </location>
</feature>
<dbReference type="InterPro" id="IPR026414">
    <property type="entry name" value="ExosoTase_F-assoc_memb"/>
</dbReference>
<dbReference type="RefSeq" id="WP_112746769.1">
    <property type="nucleotide sequence ID" value="NZ_QMFY01000004.1"/>
</dbReference>
<reference evidence="2 3" key="1">
    <citation type="submission" date="2018-06" db="EMBL/GenBank/DDBJ databases">
        <title>Chryseolinea flavus sp. nov., a member of the phylum Bacteroidetes isolated from soil.</title>
        <authorList>
            <person name="Li Y."/>
            <person name="Wang J."/>
        </authorList>
    </citation>
    <scope>NUCLEOTIDE SEQUENCE [LARGE SCALE GENOMIC DNA]</scope>
    <source>
        <strain evidence="2 3">SDU1-6</strain>
    </source>
</reference>
<evidence type="ECO:0000256" key="1">
    <source>
        <dbReference type="SAM" id="Phobius"/>
    </source>
</evidence>
<keyword evidence="3" id="KW-1185">Reference proteome</keyword>
<dbReference type="EMBL" id="QMFY01000004">
    <property type="protein sequence ID" value="RAW01283.1"/>
    <property type="molecule type" value="Genomic_DNA"/>
</dbReference>